<reference evidence="1" key="1">
    <citation type="journal article" date="2021" name="bioRxiv">
        <title>Whole Genome Assembly and Annotation of Northern Wild Rice, Zizania palustris L., Supports a Whole Genome Duplication in the Zizania Genus.</title>
        <authorList>
            <person name="Haas M."/>
            <person name="Kono T."/>
            <person name="Macchietto M."/>
            <person name="Millas R."/>
            <person name="McGilp L."/>
            <person name="Shao M."/>
            <person name="Duquette J."/>
            <person name="Hirsch C.N."/>
            <person name="Kimball J."/>
        </authorList>
    </citation>
    <scope>NUCLEOTIDE SEQUENCE</scope>
    <source>
        <tissue evidence="1">Fresh leaf tissue</tissue>
    </source>
</reference>
<evidence type="ECO:0000313" key="2">
    <source>
        <dbReference type="Proteomes" id="UP000729402"/>
    </source>
</evidence>
<keyword evidence="2" id="KW-1185">Reference proteome</keyword>
<reference evidence="1" key="2">
    <citation type="submission" date="2021-02" db="EMBL/GenBank/DDBJ databases">
        <authorList>
            <person name="Kimball J.A."/>
            <person name="Haas M.W."/>
            <person name="Macchietto M."/>
            <person name="Kono T."/>
            <person name="Duquette J."/>
            <person name="Shao M."/>
        </authorList>
    </citation>
    <scope>NUCLEOTIDE SEQUENCE</scope>
    <source>
        <tissue evidence="1">Fresh leaf tissue</tissue>
    </source>
</reference>
<accession>A0A8J5RH17</accession>
<dbReference type="Proteomes" id="UP000729402">
    <property type="component" value="Unassembled WGS sequence"/>
</dbReference>
<name>A0A8J5RH17_ZIZPA</name>
<sequence length="151" mass="16920">MVPRLSCVEEISGELQSIDRRCYGESAVRLEKGSPALLNRGDGGHLESSIEFQHQDAMHNPRRQPGTRHALPERYSRRHRRLPVPSIHHNELKVAALMDSISVEMLCSLDSPILICPSLIVGYSMISFLIGTITQAQRGTCKVTSNSKCWR</sequence>
<organism evidence="1 2">
    <name type="scientific">Zizania palustris</name>
    <name type="common">Northern wild rice</name>
    <dbReference type="NCBI Taxonomy" id="103762"/>
    <lineage>
        <taxon>Eukaryota</taxon>
        <taxon>Viridiplantae</taxon>
        <taxon>Streptophyta</taxon>
        <taxon>Embryophyta</taxon>
        <taxon>Tracheophyta</taxon>
        <taxon>Spermatophyta</taxon>
        <taxon>Magnoliopsida</taxon>
        <taxon>Liliopsida</taxon>
        <taxon>Poales</taxon>
        <taxon>Poaceae</taxon>
        <taxon>BOP clade</taxon>
        <taxon>Oryzoideae</taxon>
        <taxon>Oryzeae</taxon>
        <taxon>Zizaniinae</taxon>
        <taxon>Zizania</taxon>
    </lineage>
</organism>
<comment type="caution">
    <text evidence="1">The sequence shown here is derived from an EMBL/GenBank/DDBJ whole genome shotgun (WGS) entry which is preliminary data.</text>
</comment>
<proteinExistence type="predicted"/>
<evidence type="ECO:0000313" key="1">
    <source>
        <dbReference type="EMBL" id="KAG8059390.1"/>
    </source>
</evidence>
<dbReference type="AlphaFoldDB" id="A0A8J5RH17"/>
<dbReference type="EMBL" id="JAAALK010000287">
    <property type="protein sequence ID" value="KAG8059390.1"/>
    <property type="molecule type" value="Genomic_DNA"/>
</dbReference>
<protein>
    <submittedName>
        <fullName evidence="1">Uncharacterized protein</fullName>
    </submittedName>
</protein>
<gene>
    <name evidence="1" type="ORF">GUJ93_ZPchr0002g23977</name>
</gene>